<name>A0ACD5GR12_9CYAN</name>
<protein>
    <submittedName>
        <fullName evidence="1">2OG-Fe(II) oxygenase</fullName>
        <ecNumber evidence="1">1.14.11.-</ecNumber>
    </submittedName>
</protein>
<reference evidence="1 2" key="1">
    <citation type="journal article" date="2016" name="Genome Announc.">
        <title>Draft Genome Sequence of the Thermotolerant Cyanobacterium Desertifilum sp. IPPAS B-1220.</title>
        <authorList>
            <person name="Mironov K.S."/>
            <person name="Sinetova M.A."/>
            <person name="Bolatkhan K."/>
            <person name="Zayadan B.K."/>
            <person name="Ustinova V.V."/>
            <person name="Kupriyanova E.V."/>
            <person name="Skrypnik A.N."/>
            <person name="Gogoleva N.E."/>
            <person name="Gogolev Y.V."/>
            <person name="Los D.A."/>
        </authorList>
    </citation>
    <scope>NUCLEOTIDE SEQUENCE [LARGE SCALE GENOMIC DNA]</scope>
    <source>
        <strain evidence="1 2">IPPAS B-1220</strain>
    </source>
</reference>
<accession>A0ACD5GR12</accession>
<evidence type="ECO:0000313" key="2">
    <source>
        <dbReference type="Proteomes" id="UP000095472"/>
    </source>
</evidence>
<proteinExistence type="predicted"/>
<evidence type="ECO:0000313" key="1">
    <source>
        <dbReference type="EMBL" id="XPM62491.1"/>
    </source>
</evidence>
<keyword evidence="2" id="KW-1185">Reference proteome</keyword>
<dbReference type="EMBL" id="CP182909">
    <property type="protein sequence ID" value="XPM62491.1"/>
    <property type="molecule type" value="Genomic_DNA"/>
</dbReference>
<organism evidence="1 2">
    <name type="scientific">Desertifilum tharense IPPAS B-1220</name>
    <dbReference type="NCBI Taxonomy" id="1781255"/>
    <lineage>
        <taxon>Bacteria</taxon>
        <taxon>Bacillati</taxon>
        <taxon>Cyanobacteriota</taxon>
        <taxon>Cyanophyceae</taxon>
        <taxon>Desertifilales</taxon>
        <taxon>Desertifilaceae</taxon>
        <taxon>Desertifilum</taxon>
    </lineage>
</organism>
<keyword evidence="1" id="KW-0560">Oxidoreductase</keyword>
<dbReference type="EC" id="1.14.11.-" evidence="1"/>
<dbReference type="Proteomes" id="UP000095472">
    <property type="component" value="Chromosome"/>
</dbReference>
<sequence length="334" mass="37748">MGDGGLALHHLLLIDLLFLTMDNLSQSSPAKDIKVTLLLMGGHHYTISVKSDSPLLVNLLRTVAAQTQSQSTGSSKLFQLPVNDDRQALWFSSHHLVGVVTEPPIFAQPQPQSVPTLEQPTTSQFVQYATPKPPAPDPIISSDFIQLEQFLTPAETNRLIKYVLKNERNFVPTSTSTGEADYRKSMVLHSFPEFSQLMIKRIKEVTPEILTRLEIPQFNISDVECQLTLHNDGNYYKVHNDSGSADTLTRELTYVYYFNRQPKAFSGGELVIYDSKVVNNYYVVAETYKVVEPHHNSVVFFPSRYMHEVLPVSVPSRAFMDSRFTINGWVRRAT</sequence>
<gene>
    <name evidence="1" type="ORF">BH720_022705</name>
</gene>